<dbReference type="EMBL" id="VBOS01000158">
    <property type="protein sequence ID" value="TMQ56618.1"/>
    <property type="molecule type" value="Genomic_DNA"/>
</dbReference>
<comment type="similarity">
    <text evidence="1 2">Belongs to the UPF0102 family.</text>
</comment>
<dbReference type="Proteomes" id="UP000317716">
    <property type="component" value="Unassembled WGS sequence"/>
</dbReference>
<dbReference type="InterPro" id="IPR011335">
    <property type="entry name" value="Restrct_endonuc-II-like"/>
</dbReference>
<dbReference type="PANTHER" id="PTHR34039">
    <property type="entry name" value="UPF0102 PROTEIN YRAN"/>
    <property type="match status" value="1"/>
</dbReference>
<accession>A0A538SYZ6</accession>
<dbReference type="PANTHER" id="PTHR34039:SF1">
    <property type="entry name" value="UPF0102 PROTEIN YRAN"/>
    <property type="match status" value="1"/>
</dbReference>
<evidence type="ECO:0000256" key="2">
    <source>
        <dbReference type="HAMAP-Rule" id="MF_00048"/>
    </source>
</evidence>
<reference evidence="4 5" key="1">
    <citation type="journal article" date="2019" name="Nat. Microbiol.">
        <title>Mediterranean grassland soil C-N compound turnover is dependent on rainfall and depth, and is mediated by genomically divergent microorganisms.</title>
        <authorList>
            <person name="Diamond S."/>
            <person name="Andeer P.F."/>
            <person name="Li Z."/>
            <person name="Crits-Christoph A."/>
            <person name="Burstein D."/>
            <person name="Anantharaman K."/>
            <person name="Lane K.R."/>
            <person name="Thomas B.C."/>
            <person name="Pan C."/>
            <person name="Northen T.R."/>
            <person name="Banfield J.F."/>
        </authorList>
    </citation>
    <scope>NUCLEOTIDE SEQUENCE [LARGE SCALE GENOMIC DNA]</scope>
    <source>
        <strain evidence="4">WS_2</strain>
    </source>
</reference>
<organism evidence="4 5">
    <name type="scientific">Eiseniibacteriota bacterium</name>
    <dbReference type="NCBI Taxonomy" id="2212470"/>
    <lineage>
        <taxon>Bacteria</taxon>
        <taxon>Candidatus Eiseniibacteriota</taxon>
    </lineage>
</organism>
<comment type="caution">
    <text evidence="4">The sequence shown here is derived from an EMBL/GenBank/DDBJ whole genome shotgun (WGS) entry which is preliminary data.</text>
</comment>
<dbReference type="Pfam" id="PF02021">
    <property type="entry name" value="UPF0102"/>
    <property type="match status" value="1"/>
</dbReference>
<dbReference type="SUPFAM" id="SSF52980">
    <property type="entry name" value="Restriction endonuclease-like"/>
    <property type="match status" value="1"/>
</dbReference>
<dbReference type="HAMAP" id="MF_00048">
    <property type="entry name" value="UPF0102"/>
    <property type="match status" value="1"/>
</dbReference>
<proteinExistence type="inferred from homology"/>
<feature type="region of interest" description="Disordered" evidence="3">
    <location>
        <begin position="1"/>
        <end position="20"/>
    </location>
</feature>
<dbReference type="AlphaFoldDB" id="A0A538SYZ6"/>
<dbReference type="InterPro" id="IPR011856">
    <property type="entry name" value="tRNA_endonuc-like_dom_sf"/>
</dbReference>
<dbReference type="GO" id="GO:0003676">
    <property type="term" value="F:nucleic acid binding"/>
    <property type="evidence" value="ECO:0007669"/>
    <property type="project" value="InterPro"/>
</dbReference>
<sequence>MLPSASAGPAPSKGTLMGTGNVRGARGESLAAAWLELAGCAVIGRNVRLGGVEVDLLAREGETRVVVEVKLRGRSDYGGAALAVDHAKRGRLVRAAHALEQSGVPAVRIDVIAIETEADGLTLRHYRNAVTE</sequence>
<name>A0A538SYZ6_UNCEI</name>
<protein>
    <recommendedName>
        <fullName evidence="2">UPF0102 protein E6K72_04735</fullName>
    </recommendedName>
</protein>
<gene>
    <name evidence="4" type="ORF">E6K72_04735</name>
</gene>
<evidence type="ECO:0000313" key="5">
    <source>
        <dbReference type="Proteomes" id="UP000317716"/>
    </source>
</evidence>
<dbReference type="Gene3D" id="3.40.1350.10">
    <property type="match status" value="1"/>
</dbReference>
<evidence type="ECO:0000256" key="1">
    <source>
        <dbReference type="ARBA" id="ARBA00006738"/>
    </source>
</evidence>
<evidence type="ECO:0000313" key="4">
    <source>
        <dbReference type="EMBL" id="TMQ56618.1"/>
    </source>
</evidence>
<dbReference type="InterPro" id="IPR003509">
    <property type="entry name" value="UPF0102_YraN-like"/>
</dbReference>
<evidence type="ECO:0000256" key="3">
    <source>
        <dbReference type="SAM" id="MobiDB-lite"/>
    </source>
</evidence>